<evidence type="ECO:0008006" key="3">
    <source>
        <dbReference type="Google" id="ProtNLM"/>
    </source>
</evidence>
<dbReference type="STRING" id="385682.SAMN05444380_12249"/>
<reference evidence="1 2" key="1">
    <citation type="submission" date="2016-10" db="EMBL/GenBank/DDBJ databases">
        <authorList>
            <person name="de Groot N.N."/>
        </authorList>
    </citation>
    <scope>NUCLEOTIDE SEQUENCE [LARGE SCALE GENOMIC DNA]</scope>
    <source>
        <strain evidence="1 2">DSM 19012</strain>
    </source>
</reference>
<organism evidence="1 2">
    <name type="scientific">Thermophagus xiamenensis</name>
    <dbReference type="NCBI Taxonomy" id="385682"/>
    <lineage>
        <taxon>Bacteria</taxon>
        <taxon>Pseudomonadati</taxon>
        <taxon>Bacteroidota</taxon>
        <taxon>Bacteroidia</taxon>
        <taxon>Marinilabiliales</taxon>
        <taxon>Marinilabiliaceae</taxon>
        <taxon>Thermophagus</taxon>
    </lineage>
</organism>
<dbReference type="InParanoid" id="A0A1I2EG93"/>
<dbReference type="OrthoDB" id="1013052at2"/>
<evidence type="ECO:0000313" key="1">
    <source>
        <dbReference type="EMBL" id="SFE91270.1"/>
    </source>
</evidence>
<gene>
    <name evidence="1" type="ORF">SAMN05444380_12249</name>
</gene>
<sequence length="620" mass="70311">MKKLIYILTFASLFFWGCDPLEDVYNELDQEKGDYSAEIEVVLEEADYSSLADIAEALGNSDAADFIDEFLAFSEEYPASEFIPAYLEDEYIALKGGSRATVTFNYMVSAPDYLDDYTLTYELDSADYADSDEALKNLKAFSPAYPVENYMSGILNRAFEDKPDGSVVYTSFRVSDIDPDDVGSESAEILREDFNGSLGVFTAFSIVGDEEWTDRSYGGTEYAFMSGYVGGEGNKENEDWLVSPAVDLSDYKTAYVVVNQAVNFLDSWDHIQLMVSTDFDGTDIESANWDELTINTKPDGDSWTFVESEEVDLSEYVGQTIHLAFRFRSTDSGSASWEIDWIEVGTNDVRSPEFTYHDEFFEKDGDTWTMITEDDFEDNKYILSAEDYDAMGDPGKYNNFDDDLDPDLYLPQFIALNKPFAQVDDKVVVVYMYYDGGTFPKASEYVFNGTEWVNSAQIVERSEQFVHNGQHWVFDPTIVFTMTSADYQMIVDYVETNIDNGSDYINNYGTGEYYYGADAYYENFDLRISNRIEYGVPGFEGLSTEDAIALTYERLAEAVEVLLKVKYPDAVPQVNGVDVFYVVTLETYENDLSRGNYTYTFQCVSDQPEFELIEGPDFGE</sequence>
<protein>
    <recommendedName>
        <fullName evidence="3">DUF5017 domain-containing protein</fullName>
    </recommendedName>
</protein>
<dbReference type="EMBL" id="FONA01000022">
    <property type="protein sequence ID" value="SFE91270.1"/>
    <property type="molecule type" value="Genomic_DNA"/>
</dbReference>
<accession>A0A1I2EG93</accession>
<dbReference type="NCBIfam" id="NF038128">
    <property type="entry name" value="choice_anch_J"/>
    <property type="match status" value="1"/>
</dbReference>
<dbReference type="AlphaFoldDB" id="A0A1I2EG93"/>
<keyword evidence="2" id="KW-1185">Reference proteome</keyword>
<dbReference type="RefSeq" id="WP_010528555.1">
    <property type="nucleotide sequence ID" value="NZ_AFSL01000088.1"/>
</dbReference>
<dbReference type="Gene3D" id="2.60.120.200">
    <property type="match status" value="1"/>
</dbReference>
<dbReference type="eggNOG" id="COG3391">
    <property type="taxonomic scope" value="Bacteria"/>
</dbReference>
<dbReference type="Proteomes" id="UP000181976">
    <property type="component" value="Unassembled WGS sequence"/>
</dbReference>
<evidence type="ECO:0000313" key="2">
    <source>
        <dbReference type="Proteomes" id="UP000181976"/>
    </source>
</evidence>
<name>A0A1I2EG93_9BACT</name>
<proteinExistence type="predicted"/>